<feature type="region of interest" description="Disordered" evidence="1">
    <location>
        <begin position="1"/>
        <end position="143"/>
    </location>
</feature>
<gene>
    <name evidence="2" type="ORF">CONLIGDRAFT_639910</name>
</gene>
<evidence type="ECO:0008006" key="4">
    <source>
        <dbReference type="Google" id="ProtNLM"/>
    </source>
</evidence>
<feature type="region of interest" description="Disordered" evidence="1">
    <location>
        <begin position="234"/>
        <end position="280"/>
    </location>
</feature>
<sequence>MAGLVGYDSSDDDEEVQEPTQVQTTATTDKQQENGSSSPSQAALSAPPQPANQAPSSASTPPAQLGPLQGPALGPSLGPALGPSLPSTLSISPAPSPSAQQDQPDPPRSPYSSTRALIHDLTLPSVPNTAIPPSPPGSPPRALTAKFDTFLSLKATKAMHFNARLAESKAVRNPALMDKLLGFVGVETSFDNSDQKAEPGQGPEQQYATTLPTEIWDPAAMPAWAYKTPLRRAQERAAKERERRVGEPVEFVSASGGGSRSGTPGTVAPVTGKRKTRFDQ</sequence>
<dbReference type="PANTHER" id="PTHR13464">
    <property type="entry name" value="TRANSCRIPTIONAL REGULATOR PROTEIN HCNGP"/>
    <property type="match status" value="1"/>
</dbReference>
<keyword evidence="3" id="KW-1185">Reference proteome</keyword>
<dbReference type="PANTHER" id="PTHR13464:SF0">
    <property type="entry name" value="SAP30-BINDING PROTEIN"/>
    <property type="match status" value="1"/>
</dbReference>
<evidence type="ECO:0000256" key="1">
    <source>
        <dbReference type="SAM" id="MobiDB-lite"/>
    </source>
</evidence>
<dbReference type="GO" id="GO:0006355">
    <property type="term" value="P:regulation of DNA-templated transcription"/>
    <property type="evidence" value="ECO:0007669"/>
    <property type="project" value="InterPro"/>
</dbReference>
<accession>A0A1J7K1Q5</accession>
<feature type="compositionally biased region" description="Polar residues" evidence="1">
    <location>
        <begin position="18"/>
        <end position="35"/>
    </location>
</feature>
<dbReference type="Proteomes" id="UP000182658">
    <property type="component" value="Unassembled WGS sequence"/>
</dbReference>
<dbReference type="GO" id="GO:0005634">
    <property type="term" value="C:nucleus"/>
    <property type="evidence" value="ECO:0007669"/>
    <property type="project" value="TreeGrafter"/>
</dbReference>
<organism evidence="2 3">
    <name type="scientific">Coniochaeta ligniaria NRRL 30616</name>
    <dbReference type="NCBI Taxonomy" id="1408157"/>
    <lineage>
        <taxon>Eukaryota</taxon>
        <taxon>Fungi</taxon>
        <taxon>Dikarya</taxon>
        <taxon>Ascomycota</taxon>
        <taxon>Pezizomycotina</taxon>
        <taxon>Sordariomycetes</taxon>
        <taxon>Sordariomycetidae</taxon>
        <taxon>Coniochaetales</taxon>
        <taxon>Coniochaetaceae</taxon>
        <taxon>Coniochaeta</taxon>
    </lineage>
</organism>
<dbReference type="InParanoid" id="A0A1J7K1Q5"/>
<reference evidence="2 3" key="1">
    <citation type="submission" date="2016-10" db="EMBL/GenBank/DDBJ databases">
        <title>Draft genome sequence of Coniochaeta ligniaria NRRL30616, a lignocellulolytic fungus for bioabatement of inhibitors in plant biomass hydrolysates.</title>
        <authorList>
            <consortium name="DOE Joint Genome Institute"/>
            <person name="Jimenez D.J."/>
            <person name="Hector R.E."/>
            <person name="Riley R."/>
            <person name="Sun H."/>
            <person name="Grigoriev I.V."/>
            <person name="Van Elsas J.D."/>
            <person name="Nichols N.N."/>
        </authorList>
    </citation>
    <scope>NUCLEOTIDE SEQUENCE [LARGE SCALE GENOMIC DNA]</scope>
    <source>
        <strain evidence="2 3">NRRL 30616</strain>
    </source>
</reference>
<dbReference type="OrthoDB" id="1714508at2759"/>
<feature type="compositionally biased region" description="Basic and acidic residues" evidence="1">
    <location>
        <begin position="234"/>
        <end position="247"/>
    </location>
</feature>
<protein>
    <recommendedName>
        <fullName evidence="4">HCNGP-domain-containing protein</fullName>
    </recommendedName>
</protein>
<evidence type="ECO:0000313" key="2">
    <source>
        <dbReference type="EMBL" id="OIW35652.1"/>
    </source>
</evidence>
<dbReference type="InterPro" id="IPR012479">
    <property type="entry name" value="SAP30BP"/>
</dbReference>
<dbReference type="EMBL" id="KV875093">
    <property type="protein sequence ID" value="OIW35652.1"/>
    <property type="molecule type" value="Genomic_DNA"/>
</dbReference>
<name>A0A1J7K1Q5_9PEZI</name>
<dbReference type="Pfam" id="PF07818">
    <property type="entry name" value="HCNGP"/>
    <property type="match status" value="1"/>
</dbReference>
<dbReference type="STRING" id="1408157.A0A1J7K1Q5"/>
<feature type="compositionally biased region" description="Low complexity" evidence="1">
    <location>
        <begin position="36"/>
        <end position="103"/>
    </location>
</feature>
<feature type="compositionally biased region" description="Pro residues" evidence="1">
    <location>
        <begin position="130"/>
        <end position="139"/>
    </location>
</feature>
<proteinExistence type="predicted"/>
<evidence type="ECO:0000313" key="3">
    <source>
        <dbReference type="Proteomes" id="UP000182658"/>
    </source>
</evidence>
<dbReference type="AlphaFoldDB" id="A0A1J7K1Q5"/>